<protein>
    <submittedName>
        <fullName evidence="6">LysR family transcriptional regulator</fullName>
    </submittedName>
</protein>
<keyword evidence="3" id="KW-0238">DNA-binding</keyword>
<dbReference type="Pfam" id="PF03466">
    <property type="entry name" value="LysR_substrate"/>
    <property type="match status" value="1"/>
</dbReference>
<comment type="caution">
    <text evidence="6">The sequence shown here is derived from an EMBL/GenBank/DDBJ whole genome shotgun (WGS) entry which is preliminary data.</text>
</comment>
<name>A0A3N8QM99_9BURK</name>
<organism evidence="6 7">
    <name type="scientific">Burkholderia contaminans</name>
    <dbReference type="NCBI Taxonomy" id="488447"/>
    <lineage>
        <taxon>Bacteria</taxon>
        <taxon>Pseudomonadati</taxon>
        <taxon>Pseudomonadota</taxon>
        <taxon>Betaproteobacteria</taxon>
        <taxon>Burkholderiales</taxon>
        <taxon>Burkholderiaceae</taxon>
        <taxon>Burkholderia</taxon>
        <taxon>Burkholderia cepacia complex</taxon>
    </lineage>
</organism>
<keyword evidence="2" id="KW-0805">Transcription regulation</keyword>
<dbReference type="SUPFAM" id="SSF46785">
    <property type="entry name" value="Winged helix' DNA-binding domain"/>
    <property type="match status" value="1"/>
</dbReference>
<dbReference type="Proteomes" id="UP000269271">
    <property type="component" value="Unassembled WGS sequence"/>
</dbReference>
<dbReference type="InterPro" id="IPR036390">
    <property type="entry name" value="WH_DNA-bd_sf"/>
</dbReference>
<dbReference type="Pfam" id="PF00126">
    <property type="entry name" value="HTH_1"/>
    <property type="match status" value="1"/>
</dbReference>
<accession>A0A3N8QM99</accession>
<feature type="domain" description="HTH lysR-type" evidence="5">
    <location>
        <begin position="17"/>
        <end position="74"/>
    </location>
</feature>
<evidence type="ECO:0000256" key="2">
    <source>
        <dbReference type="ARBA" id="ARBA00023015"/>
    </source>
</evidence>
<dbReference type="InterPro" id="IPR000847">
    <property type="entry name" value="LysR_HTH_N"/>
</dbReference>
<dbReference type="GO" id="GO:0000976">
    <property type="term" value="F:transcription cis-regulatory region binding"/>
    <property type="evidence" value="ECO:0007669"/>
    <property type="project" value="TreeGrafter"/>
</dbReference>
<dbReference type="GO" id="GO:0003700">
    <property type="term" value="F:DNA-binding transcription factor activity"/>
    <property type="evidence" value="ECO:0007669"/>
    <property type="project" value="InterPro"/>
</dbReference>
<sequence>MGSIDRRDSTPQLLNRLRMRQIALLLAVHECSTLRAAADQMGLTQPAATKMLAELESALGQRLFDRVGRGLVLNPAGERVLGYFRGIRGSVEALNRELGELQLGSAGRLAIGSIMAASPGRLTEALVQLKARYPLLAIDIAVDTSDRLMPQLLDGVLEVVIGRHVGTDCDFRVVDDEALAIIAGRDHPLAGAGPVEFDALLDYTWILQPAGSPAREVVEREFNARHQPMPRGLVETGSILTTMNLVDRSPMLGVIPLTVAQRNAEHGLVAIIDYTLEQKLPSYGSLVRRDRPLSIPAQQFLALFHREGAGDDDGAR</sequence>
<gene>
    <name evidence="6" type="ORF">DF037_22695</name>
</gene>
<dbReference type="SUPFAM" id="SSF53850">
    <property type="entry name" value="Periplasmic binding protein-like II"/>
    <property type="match status" value="1"/>
</dbReference>
<dbReference type="EMBL" id="QTQX01000015">
    <property type="protein sequence ID" value="RQT24815.1"/>
    <property type="molecule type" value="Genomic_DNA"/>
</dbReference>
<evidence type="ECO:0000256" key="4">
    <source>
        <dbReference type="ARBA" id="ARBA00023163"/>
    </source>
</evidence>
<evidence type="ECO:0000259" key="5">
    <source>
        <dbReference type="PROSITE" id="PS50931"/>
    </source>
</evidence>
<proteinExistence type="inferred from homology"/>
<evidence type="ECO:0000313" key="7">
    <source>
        <dbReference type="Proteomes" id="UP000269271"/>
    </source>
</evidence>
<evidence type="ECO:0000256" key="3">
    <source>
        <dbReference type="ARBA" id="ARBA00023125"/>
    </source>
</evidence>
<dbReference type="PANTHER" id="PTHR30126">
    <property type="entry name" value="HTH-TYPE TRANSCRIPTIONAL REGULATOR"/>
    <property type="match status" value="1"/>
</dbReference>
<dbReference type="InterPro" id="IPR005119">
    <property type="entry name" value="LysR_subst-bd"/>
</dbReference>
<evidence type="ECO:0000256" key="1">
    <source>
        <dbReference type="ARBA" id="ARBA00009437"/>
    </source>
</evidence>
<keyword evidence="4" id="KW-0804">Transcription</keyword>
<evidence type="ECO:0000313" key="6">
    <source>
        <dbReference type="EMBL" id="RQT24815.1"/>
    </source>
</evidence>
<comment type="similarity">
    <text evidence="1">Belongs to the LysR transcriptional regulatory family.</text>
</comment>
<dbReference type="PRINTS" id="PR00039">
    <property type="entry name" value="HTHLYSR"/>
</dbReference>
<dbReference type="AlphaFoldDB" id="A0A3N8QM99"/>
<dbReference type="Gene3D" id="3.40.190.10">
    <property type="entry name" value="Periplasmic binding protein-like II"/>
    <property type="match status" value="2"/>
</dbReference>
<dbReference type="InterPro" id="IPR036388">
    <property type="entry name" value="WH-like_DNA-bd_sf"/>
</dbReference>
<dbReference type="PANTHER" id="PTHR30126:SF97">
    <property type="entry name" value="HTH-TYPE TRANSCRIPTIONAL REGULATOR ABGR"/>
    <property type="match status" value="1"/>
</dbReference>
<dbReference type="PROSITE" id="PS50931">
    <property type="entry name" value="HTH_LYSR"/>
    <property type="match status" value="1"/>
</dbReference>
<dbReference type="RefSeq" id="WP_122474634.1">
    <property type="nucleotide sequence ID" value="NZ_CADEVL010000006.1"/>
</dbReference>
<reference evidence="6 7" key="1">
    <citation type="submission" date="2018-08" db="EMBL/GenBank/DDBJ databases">
        <title>Comparative analysis of Burkholderia isolates from Puerto Rico.</title>
        <authorList>
            <person name="Hall C."/>
            <person name="Sahl J."/>
            <person name="Wagner D."/>
        </authorList>
    </citation>
    <scope>NUCLEOTIDE SEQUENCE [LARGE SCALE GENOMIC DNA]</scope>
    <source>
        <strain evidence="6 7">Bp9001</strain>
    </source>
</reference>
<dbReference type="Gene3D" id="1.10.10.10">
    <property type="entry name" value="Winged helix-like DNA-binding domain superfamily/Winged helix DNA-binding domain"/>
    <property type="match status" value="1"/>
</dbReference>